<dbReference type="RefSeq" id="WP_381454220.1">
    <property type="nucleotide sequence ID" value="NZ_JBHUNO010000001.1"/>
</dbReference>
<evidence type="ECO:0000313" key="2">
    <source>
        <dbReference type="EMBL" id="SMQ76481.1"/>
    </source>
</evidence>
<dbReference type="Proteomes" id="UP000194469">
    <property type="component" value="Unassembled WGS sequence"/>
</dbReference>
<dbReference type="EMBL" id="FXWL01000002">
    <property type="protein sequence ID" value="SMQ76481.1"/>
    <property type="molecule type" value="Genomic_DNA"/>
</dbReference>
<keyword evidence="3" id="KW-1185">Reference proteome</keyword>
<sequence length="392" mass="41174">MDNVIAALAGRRAPPIRTRVPTTGGAPSDGVLARRAVGASILRKIFASAMAWAILTAVPCVAFAAPPPPSEQSQVDRDADVGRSARQALDEGRARDAADMLETLVAPRHHMLAILPAWHRDLGRAYAALGAPDAAQGQYRLALAAAGEGGDAETEADLAALVARSGPANPVPDTLGPDGAKYFDLRWVDRGGGQIDYGAAFLLPADGPRGEAFMLATYRADCSALQVQMLAGSEFSAGGKLLRKFGRAELASPSNDLARHALQMMCRRDPALAVRRTPDIDGLALLARYRGHREMRAADAARADAGSALDAAACRAHVERFIEKIAAEGPVSGPSWQIRDWWDVAAENVPADRMAAAKLAAEQLARTDPDAASAAQKACVRKAIDSGEIAGL</sequence>
<name>A0A1Y6FSP6_9SPHN</name>
<organism evidence="2 3">
    <name type="scientific">Sphingopyxis terrae subsp. ummariensis</name>
    <dbReference type="NCBI Taxonomy" id="429001"/>
    <lineage>
        <taxon>Bacteria</taxon>
        <taxon>Pseudomonadati</taxon>
        <taxon>Pseudomonadota</taxon>
        <taxon>Alphaproteobacteria</taxon>
        <taxon>Sphingomonadales</taxon>
        <taxon>Sphingomonadaceae</taxon>
        <taxon>Sphingopyxis</taxon>
    </lineage>
</organism>
<reference evidence="3" key="1">
    <citation type="submission" date="2017-04" db="EMBL/GenBank/DDBJ databases">
        <authorList>
            <person name="Varghese N."/>
            <person name="Submissions S."/>
        </authorList>
    </citation>
    <scope>NUCLEOTIDE SEQUENCE [LARGE SCALE GENOMIC DNA]</scope>
    <source>
        <strain evidence="3">UI2</strain>
    </source>
</reference>
<dbReference type="AlphaFoldDB" id="A0A1Y6FSP6"/>
<feature type="compositionally biased region" description="Basic and acidic residues" evidence="1">
    <location>
        <begin position="74"/>
        <end position="93"/>
    </location>
</feature>
<proteinExistence type="predicted"/>
<evidence type="ECO:0000313" key="3">
    <source>
        <dbReference type="Proteomes" id="UP000194469"/>
    </source>
</evidence>
<gene>
    <name evidence="2" type="ORF">SAMN06295984_1923</name>
</gene>
<accession>A0A1Y6FSP6</accession>
<evidence type="ECO:0000256" key="1">
    <source>
        <dbReference type="SAM" id="MobiDB-lite"/>
    </source>
</evidence>
<protein>
    <submittedName>
        <fullName evidence="2">Uncharacterized protein</fullName>
    </submittedName>
</protein>
<feature type="region of interest" description="Disordered" evidence="1">
    <location>
        <begin position="67"/>
        <end position="93"/>
    </location>
</feature>